<evidence type="ECO:0000256" key="8">
    <source>
        <dbReference type="HAMAP-Rule" id="MF_00238"/>
    </source>
</evidence>
<keyword evidence="11" id="KW-1185">Reference proteome</keyword>
<feature type="domain" description="Cytidylate kinase" evidence="9">
    <location>
        <begin position="10"/>
        <end position="223"/>
    </location>
</feature>
<evidence type="ECO:0000256" key="6">
    <source>
        <dbReference type="ARBA" id="ARBA00047615"/>
    </source>
</evidence>
<comment type="catalytic activity">
    <reaction evidence="6 8">
        <text>dCMP + ATP = dCDP + ADP</text>
        <dbReference type="Rhea" id="RHEA:25094"/>
        <dbReference type="ChEBI" id="CHEBI:30616"/>
        <dbReference type="ChEBI" id="CHEBI:57566"/>
        <dbReference type="ChEBI" id="CHEBI:58593"/>
        <dbReference type="ChEBI" id="CHEBI:456216"/>
        <dbReference type="EC" id="2.7.4.25"/>
    </reaction>
</comment>
<gene>
    <name evidence="8" type="primary">cmk</name>
    <name evidence="10" type="ordered locus">MICA_146</name>
</gene>
<dbReference type="GO" id="GO:0005737">
    <property type="term" value="C:cytoplasm"/>
    <property type="evidence" value="ECO:0007669"/>
    <property type="project" value="UniProtKB-SubCell"/>
</dbReference>
<dbReference type="Gene3D" id="3.40.50.300">
    <property type="entry name" value="P-loop containing nucleotide triphosphate hydrolases"/>
    <property type="match status" value="1"/>
</dbReference>
<dbReference type="KEGG" id="mai:MICA_146"/>
<evidence type="ECO:0000256" key="4">
    <source>
        <dbReference type="ARBA" id="ARBA00022777"/>
    </source>
</evidence>
<dbReference type="SUPFAM" id="SSF52540">
    <property type="entry name" value="P-loop containing nucleoside triphosphate hydrolases"/>
    <property type="match status" value="1"/>
</dbReference>
<dbReference type="EC" id="2.7.4.25" evidence="8"/>
<keyword evidence="2 8" id="KW-0808">Transferase</keyword>
<name>G2KMV6_MICAA</name>
<dbReference type="InterPro" id="IPR011994">
    <property type="entry name" value="Cytidylate_kinase_dom"/>
</dbReference>
<dbReference type="AlphaFoldDB" id="G2KMV6"/>
<comment type="subcellular location">
    <subcellularLocation>
        <location evidence="8">Cytoplasm</location>
    </subcellularLocation>
</comment>
<dbReference type="NCBIfam" id="TIGR00017">
    <property type="entry name" value="cmk"/>
    <property type="match status" value="1"/>
</dbReference>
<comment type="similarity">
    <text evidence="1 8">Belongs to the cytidylate kinase family. Type 1 subfamily.</text>
</comment>
<evidence type="ECO:0000256" key="7">
    <source>
        <dbReference type="ARBA" id="ARBA00048478"/>
    </source>
</evidence>
<evidence type="ECO:0000256" key="2">
    <source>
        <dbReference type="ARBA" id="ARBA00022679"/>
    </source>
</evidence>
<dbReference type="EMBL" id="CP002382">
    <property type="protein sequence ID" value="AEP08493.1"/>
    <property type="molecule type" value="Genomic_DNA"/>
</dbReference>
<reference evidence="10 11" key="1">
    <citation type="journal article" date="2011" name="BMC Genomics">
        <title>Genomic insights into an obligate epibiotic bacterial predator: Micavibrio aeruginosavorus ARL-13.</title>
        <authorList>
            <person name="Wang Z."/>
            <person name="Kadouri D."/>
            <person name="Wu M."/>
        </authorList>
    </citation>
    <scope>NUCLEOTIDE SEQUENCE [LARGE SCALE GENOMIC DNA]</scope>
    <source>
        <strain evidence="10 11">ARL-13</strain>
    </source>
</reference>
<dbReference type="Proteomes" id="UP000009286">
    <property type="component" value="Chromosome"/>
</dbReference>
<keyword evidence="5 8" id="KW-0067">ATP-binding</keyword>
<dbReference type="GO" id="GO:0005524">
    <property type="term" value="F:ATP binding"/>
    <property type="evidence" value="ECO:0007669"/>
    <property type="project" value="UniProtKB-UniRule"/>
</dbReference>
<dbReference type="eggNOG" id="COG0283">
    <property type="taxonomic scope" value="Bacteria"/>
</dbReference>
<dbReference type="InterPro" id="IPR003136">
    <property type="entry name" value="Cytidylate_kin"/>
</dbReference>
<accession>G2KMV6</accession>
<dbReference type="InterPro" id="IPR027417">
    <property type="entry name" value="P-loop_NTPase"/>
</dbReference>
<keyword evidence="3 8" id="KW-0547">Nucleotide-binding</keyword>
<dbReference type="HAMAP" id="MF_00238">
    <property type="entry name" value="Cytidyl_kinase_type1"/>
    <property type="match status" value="1"/>
</dbReference>
<evidence type="ECO:0000256" key="1">
    <source>
        <dbReference type="ARBA" id="ARBA00009427"/>
    </source>
</evidence>
<dbReference type="STRING" id="856793.MICA_146"/>
<dbReference type="GO" id="GO:0036430">
    <property type="term" value="F:CMP kinase activity"/>
    <property type="evidence" value="ECO:0007669"/>
    <property type="project" value="RHEA"/>
</dbReference>
<dbReference type="OrthoDB" id="9807434at2"/>
<dbReference type="Pfam" id="PF02224">
    <property type="entry name" value="Cytidylate_kin"/>
    <property type="match status" value="1"/>
</dbReference>
<proteinExistence type="inferred from homology"/>
<dbReference type="GO" id="GO:0036431">
    <property type="term" value="F:dCMP kinase activity"/>
    <property type="evidence" value="ECO:0007669"/>
    <property type="project" value="InterPro"/>
</dbReference>
<evidence type="ECO:0000313" key="11">
    <source>
        <dbReference type="Proteomes" id="UP000009286"/>
    </source>
</evidence>
<evidence type="ECO:0000256" key="3">
    <source>
        <dbReference type="ARBA" id="ARBA00022741"/>
    </source>
</evidence>
<protein>
    <recommendedName>
        <fullName evidence="8">Cytidylate kinase</fullName>
        <shortName evidence="8">CK</shortName>
        <ecNumber evidence="8">2.7.4.25</ecNumber>
    </recommendedName>
    <alternativeName>
        <fullName evidence="8">Cytidine monophosphate kinase</fullName>
        <shortName evidence="8">CMP kinase</shortName>
    </alternativeName>
</protein>
<dbReference type="HOGENOM" id="CLU_079959_0_1_5"/>
<evidence type="ECO:0000256" key="5">
    <source>
        <dbReference type="ARBA" id="ARBA00022840"/>
    </source>
</evidence>
<dbReference type="CDD" id="cd02020">
    <property type="entry name" value="CMPK"/>
    <property type="match status" value="1"/>
</dbReference>
<organism evidence="10 11">
    <name type="scientific">Micavibrio aeruginosavorus (strain ARL-13)</name>
    <dbReference type="NCBI Taxonomy" id="856793"/>
    <lineage>
        <taxon>Bacteria</taxon>
        <taxon>Pseudomonadati</taxon>
        <taxon>Bdellovibrionota</taxon>
        <taxon>Bdellovibrionia</taxon>
        <taxon>Bdellovibrionales</taxon>
        <taxon>Pseudobdellovibrionaceae</taxon>
        <taxon>Micavibrio</taxon>
    </lineage>
</organism>
<keyword evidence="4 8" id="KW-0418">Kinase</keyword>
<dbReference type="GO" id="GO:0006220">
    <property type="term" value="P:pyrimidine nucleotide metabolic process"/>
    <property type="evidence" value="ECO:0007669"/>
    <property type="project" value="UniProtKB-UniRule"/>
</dbReference>
<dbReference type="RefSeq" id="WP_014101716.1">
    <property type="nucleotide sequence ID" value="NC_016026.1"/>
</dbReference>
<sequence length="229" mass="24042">MTTRAPTPIIAIDGTAASGKGTLARRLADALGFAYLDTGTLYRKVAVDVLRAGGDPADAGAAIEAAQNLQKNLDLQSLKDPAIRTAEAGKYASVVAAVPGVRSALTDLQRGFAIHPPALADGTPAKGAILDGRDITTFICPDAPVKFYVDAAVETRAQRRHKELLGNGEAIEFEQVLEDMKIRDARDMGRKDAPMTIAPDAIVIDTTAMGVEAVVALAMAHVRTVLGQK</sequence>
<evidence type="ECO:0000259" key="9">
    <source>
        <dbReference type="Pfam" id="PF02224"/>
    </source>
</evidence>
<evidence type="ECO:0000313" key="10">
    <source>
        <dbReference type="EMBL" id="AEP08493.1"/>
    </source>
</evidence>
<feature type="binding site" evidence="8">
    <location>
        <begin position="14"/>
        <end position="22"/>
    </location>
    <ligand>
        <name>ATP</name>
        <dbReference type="ChEBI" id="CHEBI:30616"/>
    </ligand>
</feature>
<comment type="catalytic activity">
    <reaction evidence="7 8">
        <text>CMP + ATP = CDP + ADP</text>
        <dbReference type="Rhea" id="RHEA:11600"/>
        <dbReference type="ChEBI" id="CHEBI:30616"/>
        <dbReference type="ChEBI" id="CHEBI:58069"/>
        <dbReference type="ChEBI" id="CHEBI:60377"/>
        <dbReference type="ChEBI" id="CHEBI:456216"/>
        <dbReference type="EC" id="2.7.4.25"/>
    </reaction>
</comment>
<keyword evidence="8" id="KW-0963">Cytoplasm</keyword>